<gene>
    <name evidence="2" type="ORF">EVOR1521_LOCUS22771</name>
</gene>
<dbReference type="AlphaFoldDB" id="A0AA36J4Z2"/>
<evidence type="ECO:0000313" key="3">
    <source>
        <dbReference type="Proteomes" id="UP001178507"/>
    </source>
</evidence>
<sequence length="55" mass="6378">MQLRRGEFGKKGQVKHSHLTDVDTTDMSAAWAQSSKVVQRREPSRVECEWSRFSL</sequence>
<accession>A0AA36J4Z2</accession>
<proteinExistence type="predicted"/>
<dbReference type="EMBL" id="CAUJNA010003327">
    <property type="protein sequence ID" value="CAJ1399194.1"/>
    <property type="molecule type" value="Genomic_DNA"/>
</dbReference>
<feature type="region of interest" description="Disordered" evidence="1">
    <location>
        <begin position="1"/>
        <end position="21"/>
    </location>
</feature>
<comment type="caution">
    <text evidence="2">The sequence shown here is derived from an EMBL/GenBank/DDBJ whole genome shotgun (WGS) entry which is preliminary data.</text>
</comment>
<organism evidence="2 3">
    <name type="scientific">Effrenium voratum</name>
    <dbReference type="NCBI Taxonomy" id="2562239"/>
    <lineage>
        <taxon>Eukaryota</taxon>
        <taxon>Sar</taxon>
        <taxon>Alveolata</taxon>
        <taxon>Dinophyceae</taxon>
        <taxon>Suessiales</taxon>
        <taxon>Symbiodiniaceae</taxon>
        <taxon>Effrenium</taxon>
    </lineage>
</organism>
<evidence type="ECO:0000313" key="2">
    <source>
        <dbReference type="EMBL" id="CAJ1399194.1"/>
    </source>
</evidence>
<protein>
    <submittedName>
        <fullName evidence="2">Uncharacterized protein</fullName>
    </submittedName>
</protein>
<evidence type="ECO:0000256" key="1">
    <source>
        <dbReference type="SAM" id="MobiDB-lite"/>
    </source>
</evidence>
<keyword evidence="3" id="KW-1185">Reference proteome</keyword>
<feature type="compositionally biased region" description="Basic and acidic residues" evidence="1">
    <location>
        <begin position="1"/>
        <end position="10"/>
    </location>
</feature>
<reference evidence="2" key="1">
    <citation type="submission" date="2023-08" db="EMBL/GenBank/DDBJ databases">
        <authorList>
            <person name="Chen Y."/>
            <person name="Shah S."/>
            <person name="Dougan E. K."/>
            <person name="Thang M."/>
            <person name="Chan C."/>
        </authorList>
    </citation>
    <scope>NUCLEOTIDE SEQUENCE</scope>
</reference>
<name>A0AA36J4Z2_9DINO</name>
<dbReference type="Proteomes" id="UP001178507">
    <property type="component" value="Unassembled WGS sequence"/>
</dbReference>